<evidence type="ECO:0000313" key="9">
    <source>
        <dbReference type="Proteomes" id="UP000193067"/>
    </source>
</evidence>
<keyword evidence="3" id="KW-0333">Golgi apparatus</keyword>
<dbReference type="EMBL" id="KZ084098">
    <property type="protein sequence ID" value="OSD03910.1"/>
    <property type="molecule type" value="Genomic_DNA"/>
</dbReference>
<evidence type="ECO:0000313" key="8">
    <source>
        <dbReference type="EMBL" id="OSD03910.1"/>
    </source>
</evidence>
<evidence type="ECO:0000259" key="7">
    <source>
        <dbReference type="Pfam" id="PF20649"/>
    </source>
</evidence>
<dbReference type="STRING" id="1353009.A0A1Y2IRZ5"/>
<feature type="domain" description="Conserved oligomeric Golgi complex subunit 5 helical" evidence="7">
    <location>
        <begin position="241"/>
        <end position="454"/>
    </location>
</feature>
<dbReference type="PANTHER" id="PTHR13228">
    <property type="entry name" value="CONSERVED OLIGOMERIC GOLGI COMPLEX COMPONENT 5"/>
    <property type="match status" value="1"/>
</dbReference>
<protein>
    <recommendedName>
        <fullName evidence="2">Conserved oligomeric Golgi complex subunit 5</fullName>
    </recommendedName>
</protein>
<evidence type="ECO:0000259" key="6">
    <source>
        <dbReference type="Pfam" id="PF10392"/>
    </source>
</evidence>
<sequence length="869" mass="94729">MSDYAVFAHPDFDPNEYANAILAGEPYPPQPGKAKPAAKSAGLAPASEDVSVAISKLTFSLDDVEKQIKNVVTTHHEDLLVRAAGVSDLEGSLGSVRTGLNDLDGSLEKLRIKIRVPYQSLQKHVSKLERLQQASDILRRTARFVILARRLELQLAEMSKADAGEADSSTAGKAGANSKADVGASATRVDTPLESEDEKERAIAKAALTIAELTSLLNAGETDGASTNDDHGAVSGENISLSSVKAVAAHLAFIDAARAKITSDMEAMIFTGLATLNQSMLASSLQTAHNLRVLPDLVQNLVSDLSEAVEGRIRSAFDLTRISKDIMTKESASLGQGLLYKSRVRTEPTSVTAPQWTAALWGSLESLIEEMADCCIKVYTLEKVLRVKRDPVTDVVFLDEAMKVLENKPSTTFWASLGRSLEKNARDAAKNSSFLQQTLSTGYPRLLRLFHSFFTKIAVHTDTVYTQNQQSPETVLVLRALSNFESLYLSRSSNKLNEAVGQAFSGGARSPPGMSEGVNIARAVANELDSAKFDPLLVQSVARYAASSLELMLTRTDNLIARERTATSLIGPIATPQQVLNGSVATCIYHCWSRLDKLREEYPESVVSILQPVLTKLHDTFDRIVDPLLSAIRRELGAIIAKLHRMDFSDKADPMAAMGGGPSPYMKDLIEKLTFVKNEILDLYNVPEVSRQWVLSIVRFVIKTFVLHASIAKPLGENGKLQLTTDMTELEFGLSAFMSEKTQSKRGADWDAVGGDYRALRGMRQLLFLDNAALASPKHTAGLPPLIVLHHILVRSPITLPHALHGWAEAEYVRWVEEHSEEEAWTLVDGDVTHWEKITEAEGGDLGAAAEYVQLARAVLANAQQKNTA</sequence>
<evidence type="ECO:0000256" key="1">
    <source>
        <dbReference type="ARBA" id="ARBA00004395"/>
    </source>
</evidence>
<keyword evidence="9" id="KW-1185">Reference proteome</keyword>
<feature type="region of interest" description="Disordered" evidence="5">
    <location>
        <begin position="162"/>
        <end position="198"/>
    </location>
</feature>
<dbReference type="GO" id="GO:0006891">
    <property type="term" value="P:intra-Golgi vesicle-mediated transport"/>
    <property type="evidence" value="ECO:0007669"/>
    <property type="project" value="InterPro"/>
</dbReference>
<dbReference type="InterPro" id="IPR048485">
    <property type="entry name" value="COG5_helical"/>
</dbReference>
<dbReference type="Pfam" id="PF10392">
    <property type="entry name" value="COG5_N"/>
    <property type="match status" value="1"/>
</dbReference>
<evidence type="ECO:0000256" key="3">
    <source>
        <dbReference type="ARBA" id="ARBA00023034"/>
    </source>
</evidence>
<dbReference type="GO" id="GO:0017119">
    <property type="term" value="C:Golgi transport complex"/>
    <property type="evidence" value="ECO:0007669"/>
    <property type="project" value="InterPro"/>
</dbReference>
<keyword evidence="4" id="KW-0472">Membrane</keyword>
<proteinExistence type="predicted"/>
<dbReference type="InterPro" id="IPR019465">
    <property type="entry name" value="Cog5"/>
</dbReference>
<dbReference type="GO" id="GO:0000139">
    <property type="term" value="C:Golgi membrane"/>
    <property type="evidence" value="ECO:0007669"/>
    <property type="project" value="UniProtKB-SubCell"/>
</dbReference>
<dbReference type="Pfam" id="PF20649">
    <property type="entry name" value="COG5_C"/>
    <property type="match status" value="1"/>
</dbReference>
<name>A0A1Y2IRZ5_TRAC3</name>
<accession>A0A1Y2IRZ5</accession>
<dbReference type="Proteomes" id="UP000193067">
    <property type="component" value="Unassembled WGS sequence"/>
</dbReference>
<comment type="subcellular location">
    <subcellularLocation>
        <location evidence="1">Golgi apparatus membrane</location>
        <topology evidence="1">Peripheral membrane protein</topology>
    </subcellularLocation>
</comment>
<gene>
    <name evidence="8" type="ORF">PYCCODRAFT_1433817</name>
</gene>
<evidence type="ECO:0000256" key="5">
    <source>
        <dbReference type="SAM" id="MobiDB-lite"/>
    </source>
</evidence>
<organism evidence="8 9">
    <name type="scientific">Trametes coccinea (strain BRFM310)</name>
    <name type="common">Pycnoporus coccineus</name>
    <dbReference type="NCBI Taxonomy" id="1353009"/>
    <lineage>
        <taxon>Eukaryota</taxon>
        <taxon>Fungi</taxon>
        <taxon>Dikarya</taxon>
        <taxon>Basidiomycota</taxon>
        <taxon>Agaricomycotina</taxon>
        <taxon>Agaricomycetes</taxon>
        <taxon>Polyporales</taxon>
        <taxon>Polyporaceae</taxon>
        <taxon>Trametes</taxon>
    </lineage>
</organism>
<dbReference type="PANTHER" id="PTHR13228:SF3">
    <property type="entry name" value="CONSERVED OLIGOMERIC GOLGI COMPLEX SUBUNIT 5"/>
    <property type="match status" value="1"/>
</dbReference>
<dbReference type="AlphaFoldDB" id="A0A1Y2IRZ5"/>
<reference evidence="8 9" key="1">
    <citation type="journal article" date="2015" name="Biotechnol. Biofuels">
        <title>Enhanced degradation of softwood versus hardwood by the white-rot fungus Pycnoporus coccineus.</title>
        <authorList>
            <person name="Couturier M."/>
            <person name="Navarro D."/>
            <person name="Chevret D."/>
            <person name="Henrissat B."/>
            <person name="Piumi F."/>
            <person name="Ruiz-Duenas F.J."/>
            <person name="Martinez A.T."/>
            <person name="Grigoriev I.V."/>
            <person name="Riley R."/>
            <person name="Lipzen A."/>
            <person name="Berrin J.G."/>
            <person name="Master E.R."/>
            <person name="Rosso M.N."/>
        </authorList>
    </citation>
    <scope>NUCLEOTIDE SEQUENCE [LARGE SCALE GENOMIC DNA]</scope>
    <source>
        <strain evidence="8 9">BRFM310</strain>
    </source>
</reference>
<evidence type="ECO:0000256" key="4">
    <source>
        <dbReference type="ARBA" id="ARBA00023136"/>
    </source>
</evidence>
<dbReference type="OrthoDB" id="18786at2759"/>
<dbReference type="InterPro" id="IPR049176">
    <property type="entry name" value="COG5_N"/>
</dbReference>
<evidence type="ECO:0000256" key="2">
    <source>
        <dbReference type="ARBA" id="ARBA00020974"/>
    </source>
</evidence>
<feature type="domain" description="Conserved oligomeric Golgi complex subunit 5 N-terminal" evidence="6">
    <location>
        <begin position="7"/>
        <end position="151"/>
    </location>
</feature>